<dbReference type="Proteomes" id="UP000054567">
    <property type="component" value="Unassembled WGS sequence"/>
</dbReference>
<dbReference type="PANTHER" id="PTHR31811:SF0">
    <property type="entry name" value="TRNA A64-2'-O-RIBOSYLPHOSPHATE TRANSFERASE"/>
    <property type="match status" value="1"/>
</dbReference>
<feature type="domain" description="Rit1 N-terminal" evidence="2">
    <location>
        <begin position="30"/>
        <end position="285"/>
    </location>
</feature>
<dbReference type="GO" id="GO:0005737">
    <property type="term" value="C:cytoplasm"/>
    <property type="evidence" value="ECO:0007669"/>
    <property type="project" value="TreeGrafter"/>
</dbReference>
<evidence type="ECO:0000313" key="3">
    <source>
        <dbReference type="EMBL" id="KMM66956.1"/>
    </source>
</evidence>
<protein>
    <submittedName>
        <fullName evidence="3">tRNA a64-2'-o-ribosylphosphate transferase</fullName>
    </submittedName>
</protein>
<dbReference type="PANTHER" id="PTHR31811">
    <property type="entry name" value="TRNA A64-2'-O-RIBOSYLPHOSPHATE TRANSFERASE"/>
    <property type="match status" value="1"/>
</dbReference>
<dbReference type="GO" id="GO:0019988">
    <property type="term" value="P:charged-tRNA amino acid modification"/>
    <property type="evidence" value="ECO:0007669"/>
    <property type="project" value="InterPro"/>
</dbReference>
<dbReference type="InterPro" id="IPR007306">
    <property type="entry name" value="Rit1"/>
</dbReference>
<feature type="domain" description="Rit1 DUSP-like" evidence="1">
    <location>
        <begin position="338"/>
        <end position="447"/>
    </location>
</feature>
<dbReference type="OrthoDB" id="45256at2759"/>
<evidence type="ECO:0000313" key="4">
    <source>
        <dbReference type="Proteomes" id="UP000054567"/>
    </source>
</evidence>
<dbReference type="VEuPathDB" id="FungiDB:CPAG_03292"/>
<dbReference type="Pfam" id="PF04179">
    <property type="entry name" value="Init_tRNA_PT"/>
    <property type="match status" value="1"/>
</dbReference>
<dbReference type="InterPro" id="IPR033421">
    <property type="entry name" value="Rit1_DUSP-like"/>
</dbReference>
<dbReference type="Pfam" id="PF17184">
    <property type="entry name" value="Rit1_C"/>
    <property type="match status" value="1"/>
</dbReference>
<name>A0A0J6F236_COCPO</name>
<reference evidence="3 4" key="1">
    <citation type="submission" date="2007-06" db="EMBL/GenBank/DDBJ databases">
        <title>The Genome Sequence of Coccidioides posadasii RMSCC_3488.</title>
        <authorList>
            <consortium name="Coccidioides Genome Resources Consortium"/>
            <consortium name="The Broad Institute Genome Sequencing Platform"/>
            <person name="Henn M.R."/>
            <person name="Sykes S."/>
            <person name="Young S."/>
            <person name="Jaffe D."/>
            <person name="Berlin A."/>
            <person name="Alvarez P."/>
            <person name="Butler J."/>
            <person name="Gnerre S."/>
            <person name="Grabherr M."/>
            <person name="Mauceli E."/>
            <person name="Brockman W."/>
            <person name="Kodira C."/>
            <person name="Alvarado L."/>
            <person name="Zeng Q."/>
            <person name="Crawford M."/>
            <person name="Antoine C."/>
            <person name="Devon K."/>
            <person name="Galgiani J."/>
            <person name="Orsborn K."/>
            <person name="Lewis M.L."/>
            <person name="Nusbaum C."/>
            <person name="Galagan J."/>
            <person name="Birren B."/>
        </authorList>
    </citation>
    <scope>NUCLEOTIDE SEQUENCE [LARGE SCALE GENOMIC DNA]</scope>
    <source>
        <strain evidence="3 4">RMSCC 3488</strain>
    </source>
</reference>
<dbReference type="InterPro" id="IPR033449">
    <property type="entry name" value="Rit1_N"/>
</dbReference>
<organism evidence="3 4">
    <name type="scientific">Coccidioides posadasii RMSCC 3488</name>
    <dbReference type="NCBI Taxonomy" id="454284"/>
    <lineage>
        <taxon>Eukaryota</taxon>
        <taxon>Fungi</taxon>
        <taxon>Dikarya</taxon>
        <taxon>Ascomycota</taxon>
        <taxon>Pezizomycotina</taxon>
        <taxon>Eurotiomycetes</taxon>
        <taxon>Eurotiomycetidae</taxon>
        <taxon>Onygenales</taxon>
        <taxon>Onygenaceae</taxon>
        <taxon>Coccidioides</taxon>
    </lineage>
</organism>
<dbReference type="EMBL" id="DS268110">
    <property type="protein sequence ID" value="KMM66956.1"/>
    <property type="molecule type" value="Genomic_DNA"/>
</dbReference>
<dbReference type="PIRSF" id="PIRSF007747">
    <property type="entry name" value="Ribosyl_Ptfrase"/>
    <property type="match status" value="1"/>
</dbReference>
<dbReference type="AlphaFoldDB" id="A0A0J6F236"/>
<reference evidence="4" key="3">
    <citation type="journal article" date="2010" name="Genome Res.">
        <title>Population genomic sequencing of Coccidioides fungi reveals recent hybridization and transposon control.</title>
        <authorList>
            <person name="Neafsey D.E."/>
            <person name="Barker B.M."/>
            <person name="Sharpton T.J."/>
            <person name="Stajich J.E."/>
            <person name="Park D.J."/>
            <person name="Whiston E."/>
            <person name="Hung C.-Y."/>
            <person name="McMahan C."/>
            <person name="White J."/>
            <person name="Sykes S."/>
            <person name="Heiman D."/>
            <person name="Young S."/>
            <person name="Zeng Q."/>
            <person name="Abouelleil A."/>
            <person name="Aftuck L."/>
            <person name="Bessette D."/>
            <person name="Brown A."/>
            <person name="FitzGerald M."/>
            <person name="Lui A."/>
            <person name="Macdonald J.P."/>
            <person name="Priest M."/>
            <person name="Orbach M.J."/>
            <person name="Galgiani J.N."/>
            <person name="Kirkland T.N."/>
            <person name="Cole G.T."/>
            <person name="Birren B.W."/>
            <person name="Henn M.R."/>
            <person name="Taylor J.W."/>
            <person name="Rounsley S.D."/>
        </authorList>
    </citation>
    <scope>NUCLEOTIDE SEQUENCE [LARGE SCALE GENOMIC DNA]</scope>
    <source>
        <strain evidence="4">RMSCC 3488</strain>
    </source>
</reference>
<keyword evidence="3" id="KW-0808">Transferase</keyword>
<evidence type="ECO:0000259" key="2">
    <source>
        <dbReference type="Pfam" id="PF17184"/>
    </source>
</evidence>
<accession>A0A0J6F236</accession>
<proteinExistence type="predicted"/>
<dbReference type="GO" id="GO:0043399">
    <property type="term" value="F:tRNA adenosine(64)-2'-O-ribosylphosphate transferase activity"/>
    <property type="evidence" value="ECO:0007669"/>
    <property type="project" value="InterPro"/>
</dbReference>
<evidence type="ECO:0000259" key="1">
    <source>
        <dbReference type="Pfam" id="PF04179"/>
    </source>
</evidence>
<sequence length="452" mass="50371">MAGSTAYPVSISEIEFPSQAQSLSHILSDLKRSALSITNRLKSIESDSQFAQGVSEHYRLPLIANERCGSWYIQPERKVGSAYFKSTDGHAGQWDFSLRRLNLQVLDVLSQYGGCIVVDSTRRGKAIPDALSKTAPIWAAVMNKTLFPDEPAYHNVQFPPDFLGASEESQIEGRIDGFVAAFKALGLDLESLKNRMGKPVRLSWATRDYFYPEYPQNRNFHLMVLCSASKRVRGAEMSEGGYIQGAGDDSEGWACGLTPDIFWKNRELLLKSGEETLPELIGGLVEKQRQTSSTEQATLIKPTKNIFVGKSESLNVPDIPFDLIIDCHGDPNLSQGPVLNLGCVAGKLGSRNLRKVLDKVEKFVSRNLEEDLSQSLVIVCDTGKDLSVGTALMIICLFFDDDGSYIRLQSGKPINKQYIRQRLAWIVSSKHDVNPSRTTLQSINWYLMERHD</sequence>
<reference evidence="4" key="2">
    <citation type="journal article" date="2009" name="Genome Res.">
        <title>Comparative genomic analyses of the human fungal pathogens Coccidioides and their relatives.</title>
        <authorList>
            <person name="Sharpton T.J."/>
            <person name="Stajich J.E."/>
            <person name="Rounsley S.D."/>
            <person name="Gardner M.J."/>
            <person name="Wortman J.R."/>
            <person name="Jordar V.S."/>
            <person name="Maiti R."/>
            <person name="Kodira C.D."/>
            <person name="Neafsey D.E."/>
            <person name="Zeng Q."/>
            <person name="Hung C.-Y."/>
            <person name="McMahan C."/>
            <person name="Muszewska A."/>
            <person name="Grynberg M."/>
            <person name="Mandel M.A."/>
            <person name="Kellner E.M."/>
            <person name="Barker B.M."/>
            <person name="Galgiani J.N."/>
            <person name="Orbach M.J."/>
            <person name="Kirkland T.N."/>
            <person name="Cole G.T."/>
            <person name="Henn M.R."/>
            <person name="Birren B.W."/>
            <person name="Taylor J.W."/>
        </authorList>
    </citation>
    <scope>NUCLEOTIDE SEQUENCE [LARGE SCALE GENOMIC DNA]</scope>
    <source>
        <strain evidence="4">RMSCC 3488</strain>
    </source>
</reference>
<gene>
    <name evidence="3" type="ORF">CPAG_03292</name>
</gene>